<accession>A0A9P0CMY5</accession>
<evidence type="ECO:0000259" key="3">
    <source>
        <dbReference type="SMART" id="SM00322"/>
    </source>
</evidence>
<evidence type="ECO:0000313" key="4">
    <source>
        <dbReference type="EMBL" id="CAH1102069.1"/>
    </source>
</evidence>
<dbReference type="EMBL" id="OV651824">
    <property type="protein sequence ID" value="CAH1102069.1"/>
    <property type="molecule type" value="Genomic_DNA"/>
</dbReference>
<keyword evidence="5" id="KW-1185">Reference proteome</keyword>
<organism evidence="4 5">
    <name type="scientific">Psylliodes chrysocephalus</name>
    <dbReference type="NCBI Taxonomy" id="3402493"/>
    <lineage>
        <taxon>Eukaryota</taxon>
        <taxon>Metazoa</taxon>
        <taxon>Ecdysozoa</taxon>
        <taxon>Arthropoda</taxon>
        <taxon>Hexapoda</taxon>
        <taxon>Insecta</taxon>
        <taxon>Pterygota</taxon>
        <taxon>Neoptera</taxon>
        <taxon>Endopterygota</taxon>
        <taxon>Coleoptera</taxon>
        <taxon>Polyphaga</taxon>
        <taxon>Cucujiformia</taxon>
        <taxon>Chrysomeloidea</taxon>
        <taxon>Chrysomelidae</taxon>
        <taxon>Galerucinae</taxon>
        <taxon>Alticini</taxon>
        <taxon>Psylliodes</taxon>
    </lineage>
</organism>
<dbReference type="Gene3D" id="3.30.1370.10">
    <property type="entry name" value="K Homology domain, type 1"/>
    <property type="match status" value="2"/>
</dbReference>
<dbReference type="PROSITE" id="PS50084">
    <property type="entry name" value="KH_TYPE_1"/>
    <property type="match status" value="2"/>
</dbReference>
<dbReference type="InterPro" id="IPR004087">
    <property type="entry name" value="KH_dom"/>
</dbReference>
<gene>
    <name evidence="4" type="ORF">PSYICH_LOCUS3038</name>
</gene>
<dbReference type="InterPro" id="IPR036612">
    <property type="entry name" value="KH_dom_type_1_sf"/>
</dbReference>
<name>A0A9P0CMY5_9CUCU</name>
<dbReference type="Proteomes" id="UP001153636">
    <property type="component" value="Chromosome 12"/>
</dbReference>
<dbReference type="InterPro" id="IPR004088">
    <property type="entry name" value="KH_dom_type_1"/>
</dbReference>
<dbReference type="GO" id="GO:0003723">
    <property type="term" value="F:RNA binding"/>
    <property type="evidence" value="ECO:0007669"/>
    <property type="project" value="UniProtKB-UniRule"/>
</dbReference>
<keyword evidence="2" id="KW-0694">RNA-binding</keyword>
<dbReference type="OrthoDB" id="442947at2759"/>
<evidence type="ECO:0000256" key="2">
    <source>
        <dbReference type="PROSITE-ProRule" id="PRU00117"/>
    </source>
</evidence>
<dbReference type="FunFam" id="3.30.1370.10:FF:000002">
    <property type="entry name" value="poly(RC)-binding protein 2 isoform X1"/>
    <property type="match status" value="1"/>
</dbReference>
<evidence type="ECO:0000256" key="1">
    <source>
        <dbReference type="ARBA" id="ARBA00022737"/>
    </source>
</evidence>
<dbReference type="GO" id="GO:0010468">
    <property type="term" value="P:regulation of gene expression"/>
    <property type="evidence" value="ECO:0007669"/>
    <property type="project" value="UniProtKB-ARBA"/>
</dbReference>
<dbReference type="AlphaFoldDB" id="A0A9P0CMY5"/>
<dbReference type="CDD" id="cd02396">
    <property type="entry name" value="KH-I_PCBP_rpt2"/>
    <property type="match status" value="1"/>
</dbReference>
<dbReference type="PANTHER" id="PTHR10288">
    <property type="entry name" value="KH DOMAIN CONTAINING RNA BINDING PROTEIN"/>
    <property type="match status" value="1"/>
</dbReference>
<feature type="domain" description="K Homology" evidence="3">
    <location>
        <begin position="64"/>
        <end position="135"/>
    </location>
</feature>
<protein>
    <recommendedName>
        <fullName evidence="3">K Homology domain-containing protein</fullName>
    </recommendedName>
</protein>
<evidence type="ECO:0000313" key="5">
    <source>
        <dbReference type="Proteomes" id="UP001153636"/>
    </source>
</evidence>
<dbReference type="SMART" id="SM00322">
    <property type="entry name" value="KH"/>
    <property type="match status" value="1"/>
</dbReference>
<sequence>MEGRNDHKILNDDSNLQITIRLIMQGKEVGSIIGKKGEIVKRFREELVGQFQEINSGSSSVPRPPITLRLVVPASQCGSLIGKAGSKIKEIREVTGASIQVASEMLPNSTERAVTISGTGEAITQCIYHICNVMLESPPKGATIPYRPKPQVGGPVILAGGQAYTIQGNYAVPAHTDVSSSTVLTPLYAPVPPQPQHPMPLCHPLTAAAAPAQLIAAFEPLKNGHLQAALPPAHLFPDIASLGKNPLAGLAALGLGGLGPTAAGGLNPAGSKD</sequence>
<keyword evidence="1" id="KW-0677">Repeat</keyword>
<reference evidence="4" key="1">
    <citation type="submission" date="2022-01" db="EMBL/GenBank/DDBJ databases">
        <authorList>
            <person name="King R."/>
        </authorList>
    </citation>
    <scope>NUCLEOTIDE SEQUENCE</scope>
</reference>
<dbReference type="Pfam" id="PF00013">
    <property type="entry name" value="KH_1"/>
    <property type="match status" value="1"/>
</dbReference>
<dbReference type="SUPFAM" id="SSF54791">
    <property type="entry name" value="Eukaryotic type KH-domain (KH-domain type I)"/>
    <property type="match status" value="1"/>
</dbReference>
<proteinExistence type="predicted"/>